<comment type="function">
    <text evidence="5">May play the central regulatory role in sporulation. It may be an element of the effector pathway responsible for the activation of sporulation genes in response to nutritional stress. Spo0A may act in concert with spo0H (a sigma factor) to control the expression of some genes that are critical to the sporulation process.</text>
</comment>
<dbReference type="InterPro" id="IPR001789">
    <property type="entry name" value="Sig_transdc_resp-reg_receiver"/>
</dbReference>
<comment type="function">
    <text evidence="6">Required for high-level post-exponential phase expression of a series of secreted proteins.</text>
</comment>
<evidence type="ECO:0000256" key="5">
    <source>
        <dbReference type="ARBA" id="ARBA00024867"/>
    </source>
</evidence>
<proteinExistence type="predicted"/>
<dbReference type="PANTHER" id="PTHR37299:SF3">
    <property type="entry name" value="STAGE 0 SPORULATION PROTEIN A HOMOLOG"/>
    <property type="match status" value="1"/>
</dbReference>
<dbReference type="PANTHER" id="PTHR37299">
    <property type="entry name" value="TRANSCRIPTIONAL REGULATOR-RELATED"/>
    <property type="match status" value="1"/>
</dbReference>
<protein>
    <recommendedName>
        <fullName evidence="1">Stage 0 sporulation protein A homolog</fullName>
    </recommendedName>
</protein>
<dbReference type="SMART" id="SM00850">
    <property type="entry name" value="LytTR"/>
    <property type="match status" value="1"/>
</dbReference>
<name>A0ABS2FI31_9CLOT</name>
<dbReference type="Gene3D" id="3.40.50.2300">
    <property type="match status" value="1"/>
</dbReference>
<evidence type="ECO:0000256" key="2">
    <source>
        <dbReference type="ARBA" id="ARBA00022490"/>
    </source>
</evidence>
<comment type="caution">
    <text evidence="8">The sequence shown here is derived from an EMBL/GenBank/DDBJ whole genome shotgun (WGS) entry which is preliminary data.</text>
</comment>
<dbReference type="InterPro" id="IPR011006">
    <property type="entry name" value="CheY-like_superfamily"/>
</dbReference>
<evidence type="ECO:0000313" key="8">
    <source>
        <dbReference type="EMBL" id="MBM6819864.1"/>
    </source>
</evidence>
<dbReference type="Gene3D" id="2.40.50.1020">
    <property type="entry name" value="LytTr DNA-binding domain"/>
    <property type="match status" value="1"/>
</dbReference>
<organism evidence="8 9">
    <name type="scientific">Clostridium saudiense</name>
    <dbReference type="NCBI Taxonomy" id="1414720"/>
    <lineage>
        <taxon>Bacteria</taxon>
        <taxon>Bacillati</taxon>
        <taxon>Bacillota</taxon>
        <taxon>Clostridia</taxon>
        <taxon>Eubacteriales</taxon>
        <taxon>Clostridiaceae</taxon>
        <taxon>Clostridium</taxon>
    </lineage>
</organism>
<evidence type="ECO:0000256" key="3">
    <source>
        <dbReference type="ARBA" id="ARBA00023012"/>
    </source>
</evidence>
<keyword evidence="3" id="KW-0902">Two-component regulatory system</keyword>
<sequence>MLKIYICEDEYYQKIYLEKIITRVISSENYDMEISLITNNPHTLLDHIKDTKHTGIYFLDTHFKSKIKGIELAKKIRDYDPRCFIVFITADKDENRDIINEIFFHKIEVMDYIIKNNHIDLPLRIEDCLHNAYNKCSLKNNNLQKIFSAKIKDRILKVNYDNILFFETSPNIHKILLHYDNKVEEFYGKMKELEKILDSRFFRSHNSFILNMDKIKEVDKKARIAYLVNNKKCLISARKINLLLKY</sequence>
<feature type="domain" description="HTH LytTR-type" evidence="7">
    <location>
        <begin position="147"/>
        <end position="246"/>
    </location>
</feature>
<dbReference type="PROSITE" id="PS50930">
    <property type="entry name" value="HTH_LYTTR"/>
    <property type="match status" value="1"/>
</dbReference>
<dbReference type="EMBL" id="JACJLL010000067">
    <property type="protein sequence ID" value="MBM6819864.1"/>
    <property type="molecule type" value="Genomic_DNA"/>
</dbReference>
<evidence type="ECO:0000313" key="9">
    <source>
        <dbReference type="Proteomes" id="UP000767334"/>
    </source>
</evidence>
<gene>
    <name evidence="8" type="ORF">H6A19_11040</name>
</gene>
<evidence type="ECO:0000256" key="4">
    <source>
        <dbReference type="ARBA" id="ARBA00023159"/>
    </source>
</evidence>
<dbReference type="Proteomes" id="UP000767334">
    <property type="component" value="Unassembled WGS sequence"/>
</dbReference>
<keyword evidence="9" id="KW-1185">Reference proteome</keyword>
<keyword evidence="2" id="KW-0963">Cytoplasm</keyword>
<reference evidence="8 9" key="1">
    <citation type="journal article" date="2021" name="Sci. Rep.">
        <title>The distribution of antibiotic resistance genes in chicken gut microbiota commensals.</title>
        <authorList>
            <person name="Juricova H."/>
            <person name="Matiasovicova J."/>
            <person name="Kubasova T."/>
            <person name="Cejkova D."/>
            <person name="Rychlik I."/>
        </authorList>
    </citation>
    <scope>NUCLEOTIDE SEQUENCE [LARGE SCALE GENOMIC DNA]</scope>
    <source>
        <strain evidence="8 9">An435</strain>
    </source>
</reference>
<dbReference type="Pfam" id="PF04397">
    <property type="entry name" value="LytTR"/>
    <property type="match status" value="1"/>
</dbReference>
<dbReference type="RefSeq" id="WP_133014294.1">
    <property type="nucleotide sequence ID" value="NZ_JACJLL010000067.1"/>
</dbReference>
<dbReference type="InterPro" id="IPR007492">
    <property type="entry name" value="LytTR_DNA-bd_dom"/>
</dbReference>
<accession>A0ABS2FI31</accession>
<evidence type="ECO:0000256" key="1">
    <source>
        <dbReference type="ARBA" id="ARBA00018672"/>
    </source>
</evidence>
<evidence type="ECO:0000259" key="7">
    <source>
        <dbReference type="PROSITE" id="PS50930"/>
    </source>
</evidence>
<dbReference type="Pfam" id="PF00072">
    <property type="entry name" value="Response_reg"/>
    <property type="match status" value="1"/>
</dbReference>
<dbReference type="SUPFAM" id="SSF52172">
    <property type="entry name" value="CheY-like"/>
    <property type="match status" value="1"/>
</dbReference>
<keyword evidence="4" id="KW-0010">Activator</keyword>
<evidence type="ECO:0000256" key="6">
    <source>
        <dbReference type="ARBA" id="ARBA00037164"/>
    </source>
</evidence>
<dbReference type="InterPro" id="IPR046947">
    <property type="entry name" value="LytR-like"/>
</dbReference>